<sequence length="246" mass="27076">MKIPHPPSFRHTLPPSATPSLLQPHPPSFNHTLPPREHTLPPSDTPSLLQTHPLSFRHTLPPREHIHPSSATPSLLQVLIVAAAITLTAAAPTAPMVEETAEEEPKPILILVDERQPPEGGAYSFTMETENGIMQSEVGTPGSAGQSNVKGKYRYKLEDNTVVEVTYVADELGFQVDTPLLPVAPEFPHPIPQFVLDQIAFAEEQRRLLAIRLAEEAKLKAEEEAKLEEKSEVPKKAVEDKKTTTQ</sequence>
<keyword evidence="5" id="KW-1185">Reference proteome</keyword>
<dbReference type="AlphaFoldDB" id="A0AAE1FN97"/>
<evidence type="ECO:0000256" key="1">
    <source>
        <dbReference type="ARBA" id="ARBA00022460"/>
    </source>
</evidence>
<evidence type="ECO:0000313" key="5">
    <source>
        <dbReference type="Proteomes" id="UP001286313"/>
    </source>
</evidence>
<name>A0AAE1FN97_PETCI</name>
<keyword evidence="1 2" id="KW-0193">Cuticle</keyword>
<dbReference type="PANTHER" id="PTHR10380:SF173">
    <property type="entry name" value="CUTICULAR PROTEIN 47EF, ISOFORM C-RELATED"/>
    <property type="match status" value="1"/>
</dbReference>
<dbReference type="Proteomes" id="UP001286313">
    <property type="component" value="Unassembled WGS sequence"/>
</dbReference>
<dbReference type="PANTHER" id="PTHR10380">
    <property type="entry name" value="CUTICLE PROTEIN"/>
    <property type="match status" value="1"/>
</dbReference>
<comment type="caution">
    <text evidence="4">The sequence shown here is derived from an EMBL/GenBank/DDBJ whole genome shotgun (WGS) entry which is preliminary data.</text>
</comment>
<gene>
    <name evidence="4" type="ORF">Pcinc_018889</name>
</gene>
<proteinExistence type="predicted"/>
<feature type="region of interest" description="Disordered" evidence="3">
    <location>
        <begin position="221"/>
        <end position="246"/>
    </location>
</feature>
<dbReference type="PROSITE" id="PS51155">
    <property type="entry name" value="CHIT_BIND_RR_2"/>
    <property type="match status" value="1"/>
</dbReference>
<dbReference type="EMBL" id="JAWQEG010001841">
    <property type="protein sequence ID" value="KAK3876317.1"/>
    <property type="molecule type" value="Genomic_DNA"/>
</dbReference>
<evidence type="ECO:0000313" key="4">
    <source>
        <dbReference type="EMBL" id="KAK3876317.1"/>
    </source>
</evidence>
<dbReference type="InterPro" id="IPR000618">
    <property type="entry name" value="Insect_cuticle"/>
</dbReference>
<reference evidence="4" key="1">
    <citation type="submission" date="2023-10" db="EMBL/GenBank/DDBJ databases">
        <title>Genome assemblies of two species of porcelain crab, Petrolisthes cinctipes and Petrolisthes manimaculis (Anomura: Porcellanidae).</title>
        <authorList>
            <person name="Angst P."/>
        </authorList>
    </citation>
    <scope>NUCLEOTIDE SEQUENCE</scope>
    <source>
        <strain evidence="4">PB745_01</strain>
        <tissue evidence="4">Gill</tissue>
    </source>
</reference>
<protein>
    <submittedName>
        <fullName evidence="4">Uncharacterized protein</fullName>
    </submittedName>
</protein>
<dbReference type="GO" id="GO:0062129">
    <property type="term" value="C:chitin-based extracellular matrix"/>
    <property type="evidence" value="ECO:0007669"/>
    <property type="project" value="TreeGrafter"/>
</dbReference>
<organism evidence="4 5">
    <name type="scientific">Petrolisthes cinctipes</name>
    <name type="common">Flat porcelain crab</name>
    <dbReference type="NCBI Taxonomy" id="88211"/>
    <lineage>
        <taxon>Eukaryota</taxon>
        <taxon>Metazoa</taxon>
        <taxon>Ecdysozoa</taxon>
        <taxon>Arthropoda</taxon>
        <taxon>Crustacea</taxon>
        <taxon>Multicrustacea</taxon>
        <taxon>Malacostraca</taxon>
        <taxon>Eumalacostraca</taxon>
        <taxon>Eucarida</taxon>
        <taxon>Decapoda</taxon>
        <taxon>Pleocyemata</taxon>
        <taxon>Anomura</taxon>
        <taxon>Galatheoidea</taxon>
        <taxon>Porcellanidae</taxon>
        <taxon>Petrolisthes</taxon>
    </lineage>
</organism>
<dbReference type="Pfam" id="PF00379">
    <property type="entry name" value="Chitin_bind_4"/>
    <property type="match status" value="1"/>
</dbReference>
<evidence type="ECO:0000256" key="3">
    <source>
        <dbReference type="SAM" id="MobiDB-lite"/>
    </source>
</evidence>
<dbReference type="InterPro" id="IPR050468">
    <property type="entry name" value="Cuticle_Struct_Prot"/>
</dbReference>
<feature type="region of interest" description="Disordered" evidence="3">
    <location>
        <begin position="1"/>
        <end position="51"/>
    </location>
</feature>
<evidence type="ECO:0000256" key="2">
    <source>
        <dbReference type="PROSITE-ProRule" id="PRU00497"/>
    </source>
</evidence>
<accession>A0AAE1FN97</accession>
<dbReference type="GO" id="GO:0008010">
    <property type="term" value="F:structural constituent of chitin-based larval cuticle"/>
    <property type="evidence" value="ECO:0007669"/>
    <property type="project" value="TreeGrafter"/>
</dbReference>